<feature type="compositionally biased region" description="Low complexity" evidence="1">
    <location>
        <begin position="629"/>
        <end position="641"/>
    </location>
</feature>
<organism evidence="2 3">
    <name type="scientific">Purpureocillium lilacinum</name>
    <name type="common">Paecilomyces lilacinus</name>
    <dbReference type="NCBI Taxonomy" id="33203"/>
    <lineage>
        <taxon>Eukaryota</taxon>
        <taxon>Fungi</taxon>
        <taxon>Dikarya</taxon>
        <taxon>Ascomycota</taxon>
        <taxon>Pezizomycotina</taxon>
        <taxon>Sordariomycetes</taxon>
        <taxon>Hypocreomycetidae</taxon>
        <taxon>Hypocreales</taxon>
        <taxon>Ophiocordycipitaceae</taxon>
        <taxon>Purpureocillium</taxon>
    </lineage>
</organism>
<dbReference type="EMBL" id="JAWRVI010000057">
    <property type="protein sequence ID" value="KAK4083309.1"/>
    <property type="molecule type" value="Genomic_DNA"/>
</dbReference>
<feature type="compositionally biased region" description="Low complexity" evidence="1">
    <location>
        <begin position="879"/>
        <end position="896"/>
    </location>
</feature>
<reference evidence="2 3" key="1">
    <citation type="journal article" date="2024" name="Microbiol. Resour. Announc.">
        <title>Genome annotations for the ascomycete fungi Trichoderma harzianum, Trichoderma aggressivum, and Purpureocillium lilacinum.</title>
        <authorList>
            <person name="Beijen E.P.W."/>
            <person name="Ohm R.A."/>
        </authorList>
    </citation>
    <scope>NUCLEOTIDE SEQUENCE [LARGE SCALE GENOMIC DNA]</scope>
    <source>
        <strain evidence="2 3">CBS 150709</strain>
    </source>
</reference>
<dbReference type="Proteomes" id="UP001287286">
    <property type="component" value="Unassembled WGS sequence"/>
</dbReference>
<comment type="caution">
    <text evidence="2">The sequence shown here is derived from an EMBL/GenBank/DDBJ whole genome shotgun (WGS) entry which is preliminary data.</text>
</comment>
<feature type="region of interest" description="Disordered" evidence="1">
    <location>
        <begin position="1"/>
        <end position="106"/>
    </location>
</feature>
<feature type="region of interest" description="Disordered" evidence="1">
    <location>
        <begin position="546"/>
        <end position="568"/>
    </location>
</feature>
<feature type="compositionally biased region" description="Polar residues" evidence="1">
    <location>
        <begin position="56"/>
        <end position="68"/>
    </location>
</feature>
<keyword evidence="3" id="KW-1185">Reference proteome</keyword>
<name>A0ABR0BLJ6_PURLI</name>
<protein>
    <recommendedName>
        <fullName evidence="4">Folliculin-interacting protein N-terminal domain-containing protein</fullName>
    </recommendedName>
</protein>
<feature type="region of interest" description="Disordered" evidence="1">
    <location>
        <begin position="624"/>
        <end position="705"/>
    </location>
</feature>
<gene>
    <name evidence="2" type="ORF">Purlil1_10720</name>
</gene>
<feature type="region of interest" description="Disordered" evidence="1">
    <location>
        <begin position="499"/>
        <end position="533"/>
    </location>
</feature>
<feature type="compositionally biased region" description="Low complexity" evidence="1">
    <location>
        <begin position="366"/>
        <end position="380"/>
    </location>
</feature>
<evidence type="ECO:0000313" key="2">
    <source>
        <dbReference type="EMBL" id="KAK4083309.1"/>
    </source>
</evidence>
<sequence>MRSTPLPPCGSSRAGSRQRRRTDAHLSPARPIYAMQPAESGCDYRREKKVVALSPPNGSSVAQETSVQLPPHPLDNEWHNEPGRGAPNWSRTPRKHDAGEQQDHEPGTGRTLFHCCVRTFERLLADTVGVPLGSTGCRSVTCSRARLANPVDRGVLMTARRSGFLDRKVQCDQGSQPTGCAGLCAGANYYCTAAGPGLVGGHASSESMIHGTCVPAAPPARQTKAGVSMAGGHWPAFLCEKEDAGRWVRFRRRQPDSSTVDTTIDELEQRLSFVRTVVLFLLPHAVQGVARSRLARQGPWLPPPHRRDRWYMVPSRYYIAVSRPSASLGVGALGIPMSTPTLDGKPNELPMISGSSATPAPRSDSPESASDYSWSASAASTRSRLGSKRPRSVSNMTELMPLRLSSSTSSFLSTPSSTPEPIGDRVDEYFPELLAQDLECSVGVFTAKRMTAGTPVLLLSNEDKARIRNTRMGPSSPYLAACARVRSLGAIEERTSTVSFLGQQQSRLEAATSDVDSRTSSQTSEDMAPPSFRHRESVLTAATSVASTNWKSSAARSMPSSTPLESSWIDCDSDCEEDGMDDCNIEALAPRPPTPPESDFDSGVTGLRRLGTRGSWGYVEQPLHHKSHSVSGGSPISPISPSRDRTSHVSFDMPVRPSSTVGFRRHDRPEARGGLQPLTAKPSPVHMEQISAHQTRRSNEAAQRPSLKLEIGNKTDRALATEDFLECEPEVTEMIFPAGPLTPLTAIPIADAVLARPPSPRPALRSVQSWLNSSLQPCPRAFNDDLTRVVPLPPDAMETLRVSIACFPETMLLSSSLTIETIRTYSRKVRQPSLEILRAPSTRAATPESPSQTPKRSLWRKVMPLKRSSVVTDLRQRQSHSSGESSVTSAGSSTAETPKPWEPLQNVFGNCPGHICDALYAHIVAYNYMSALVARNSTTSAPRGATSDCQQDDIPKKAANLLGLGGTNEAGTAFNRHSRRARASLDVWPKDEIVAIQPTASANHENMQGGLLRCIARLVATAKLIAENGTSDETLVDTAVEDVDLVVIRSLCEIVRMAEEASG</sequence>
<feature type="region of interest" description="Disordered" evidence="1">
    <location>
        <begin position="339"/>
        <end position="398"/>
    </location>
</feature>
<feature type="region of interest" description="Disordered" evidence="1">
    <location>
        <begin position="836"/>
        <end position="901"/>
    </location>
</feature>
<evidence type="ECO:0000256" key="1">
    <source>
        <dbReference type="SAM" id="MobiDB-lite"/>
    </source>
</evidence>
<evidence type="ECO:0008006" key="4">
    <source>
        <dbReference type="Google" id="ProtNLM"/>
    </source>
</evidence>
<feature type="compositionally biased region" description="Polar residues" evidence="1">
    <location>
        <begin position="546"/>
        <end position="565"/>
    </location>
</feature>
<proteinExistence type="predicted"/>
<accession>A0ABR0BLJ6</accession>
<evidence type="ECO:0000313" key="3">
    <source>
        <dbReference type="Proteomes" id="UP001287286"/>
    </source>
</evidence>
<feature type="compositionally biased region" description="Basic and acidic residues" evidence="1">
    <location>
        <begin position="95"/>
        <end position="106"/>
    </location>
</feature>